<dbReference type="Proteomes" id="UP000035642">
    <property type="component" value="Unassembled WGS sequence"/>
</dbReference>
<proteinExistence type="predicted"/>
<organism evidence="1 2">
    <name type="scientific">Angiostrongylus cantonensis</name>
    <name type="common">Rat lungworm</name>
    <dbReference type="NCBI Taxonomy" id="6313"/>
    <lineage>
        <taxon>Eukaryota</taxon>
        <taxon>Metazoa</taxon>
        <taxon>Ecdysozoa</taxon>
        <taxon>Nematoda</taxon>
        <taxon>Chromadorea</taxon>
        <taxon>Rhabditida</taxon>
        <taxon>Rhabditina</taxon>
        <taxon>Rhabditomorpha</taxon>
        <taxon>Strongyloidea</taxon>
        <taxon>Metastrongylidae</taxon>
        <taxon>Angiostrongylus</taxon>
    </lineage>
</organism>
<evidence type="ECO:0000313" key="1">
    <source>
        <dbReference type="Proteomes" id="UP000035642"/>
    </source>
</evidence>
<evidence type="ECO:0000313" key="2">
    <source>
        <dbReference type="WBParaSite" id="ACAC_0000952801-mRNA-1"/>
    </source>
</evidence>
<dbReference type="AlphaFoldDB" id="A0A0K0DF29"/>
<dbReference type="WBParaSite" id="ACAC_0000952801-mRNA-1">
    <property type="protein sequence ID" value="ACAC_0000952801-mRNA-1"/>
    <property type="gene ID" value="ACAC_0000952801"/>
</dbReference>
<reference evidence="2" key="2">
    <citation type="submission" date="2017-02" db="UniProtKB">
        <authorList>
            <consortium name="WormBaseParasite"/>
        </authorList>
    </citation>
    <scope>IDENTIFICATION</scope>
</reference>
<accession>A0A0K0DF29</accession>
<name>A0A0K0DF29_ANGCA</name>
<sequence>MTIKIQQALDELVAIFEKTHPTLPTIEDEFAQYSTAAEEVIGNTFQYLVLLHARIYGFKAHAELLNTFHKPSTTNSGKDETTVTAVVKNLQLPTIPIPTINMATYGTGITFRSFST</sequence>
<protein>
    <submittedName>
        <fullName evidence="2">Baseplate_J domain-containing protein</fullName>
    </submittedName>
</protein>
<reference evidence="1" key="1">
    <citation type="submission" date="2012-09" db="EMBL/GenBank/DDBJ databases">
        <authorList>
            <person name="Martin A.A."/>
        </authorList>
    </citation>
    <scope>NUCLEOTIDE SEQUENCE</scope>
</reference>
<keyword evidence="1" id="KW-1185">Reference proteome</keyword>